<feature type="transmembrane region" description="Helical" evidence="1">
    <location>
        <begin position="110"/>
        <end position="134"/>
    </location>
</feature>
<keyword evidence="3" id="KW-1185">Reference proteome</keyword>
<reference evidence="2 3" key="1">
    <citation type="submission" date="2018-05" db="EMBL/GenBank/DDBJ databases">
        <title>Genomic analysis of Gracilibacillus dipsosauri DD1 reveals novel features of a salt-tolerant amylase.</title>
        <authorList>
            <person name="Deutch C.E."/>
            <person name="Yang S."/>
        </authorList>
    </citation>
    <scope>NUCLEOTIDE SEQUENCE [LARGE SCALE GENOMIC DNA]</scope>
    <source>
        <strain evidence="2 3">DD1</strain>
    </source>
</reference>
<dbReference type="RefSeq" id="WP_109983171.1">
    <property type="nucleotide sequence ID" value="NZ_QGTD01000004.1"/>
</dbReference>
<feature type="transmembrane region" description="Helical" evidence="1">
    <location>
        <begin position="20"/>
        <end position="50"/>
    </location>
</feature>
<comment type="caution">
    <text evidence="2">The sequence shown here is derived from an EMBL/GenBank/DDBJ whole genome shotgun (WGS) entry which is preliminary data.</text>
</comment>
<keyword evidence="1" id="KW-1133">Transmembrane helix</keyword>
<feature type="transmembrane region" description="Helical" evidence="1">
    <location>
        <begin position="79"/>
        <end position="98"/>
    </location>
</feature>
<dbReference type="Proteomes" id="UP000245624">
    <property type="component" value="Unassembled WGS sequence"/>
</dbReference>
<accession>A0A317L457</accession>
<evidence type="ECO:0000256" key="1">
    <source>
        <dbReference type="SAM" id="Phobius"/>
    </source>
</evidence>
<dbReference type="OrthoDB" id="2182676at2"/>
<sequence>MESSGMERIYRLADFIMKLAYLNLLAIFYTVIGLFIFGFFPALTALFYIVRKWLTGYSDIPITKNFWFAYKKEFVRSNVIGAILFLSGLLLFINLSIAEVVNEPIIRFSYYILLLVTILFACMCLYVFPVYVHFNGSMVQMFKNAFLFLFVQPIHTVCMVAGVIILYFMLRFVPGLIPFFSMSIFAFIVMFFSLRKFERIVRVADSEVTQA</sequence>
<dbReference type="InterPro" id="IPR006938">
    <property type="entry name" value="DUF624"/>
</dbReference>
<name>A0A317L457_9BACI</name>
<dbReference type="EMBL" id="QGTD01000004">
    <property type="protein sequence ID" value="PWU69760.1"/>
    <property type="molecule type" value="Genomic_DNA"/>
</dbReference>
<keyword evidence="1" id="KW-0472">Membrane</keyword>
<feature type="transmembrane region" description="Helical" evidence="1">
    <location>
        <begin position="146"/>
        <end position="170"/>
    </location>
</feature>
<proteinExistence type="predicted"/>
<gene>
    <name evidence="2" type="ORF">DLJ74_02185</name>
</gene>
<evidence type="ECO:0008006" key="4">
    <source>
        <dbReference type="Google" id="ProtNLM"/>
    </source>
</evidence>
<protein>
    <recommendedName>
        <fullName evidence="4">DUF624 domain-containing protein</fullName>
    </recommendedName>
</protein>
<evidence type="ECO:0000313" key="3">
    <source>
        <dbReference type="Proteomes" id="UP000245624"/>
    </source>
</evidence>
<dbReference type="Pfam" id="PF04854">
    <property type="entry name" value="DUF624"/>
    <property type="match status" value="1"/>
</dbReference>
<organism evidence="2 3">
    <name type="scientific">Gracilibacillus dipsosauri</name>
    <dbReference type="NCBI Taxonomy" id="178340"/>
    <lineage>
        <taxon>Bacteria</taxon>
        <taxon>Bacillati</taxon>
        <taxon>Bacillota</taxon>
        <taxon>Bacilli</taxon>
        <taxon>Bacillales</taxon>
        <taxon>Bacillaceae</taxon>
        <taxon>Gracilibacillus</taxon>
    </lineage>
</organism>
<dbReference type="AlphaFoldDB" id="A0A317L457"/>
<evidence type="ECO:0000313" key="2">
    <source>
        <dbReference type="EMBL" id="PWU69760.1"/>
    </source>
</evidence>
<keyword evidence="1" id="KW-0812">Transmembrane</keyword>
<feature type="transmembrane region" description="Helical" evidence="1">
    <location>
        <begin position="176"/>
        <end position="194"/>
    </location>
</feature>